<dbReference type="SUPFAM" id="SSF55073">
    <property type="entry name" value="Nucleotide cyclase"/>
    <property type="match status" value="1"/>
</dbReference>
<dbReference type="PROSITE" id="PS50125">
    <property type="entry name" value="GUANYLATE_CYCLASE_2"/>
    <property type="match status" value="1"/>
</dbReference>
<name>A0A382CIK2_9ZZZZ</name>
<dbReference type="InterPro" id="IPR050697">
    <property type="entry name" value="Adenylyl/Guanylyl_Cyclase_3/4"/>
</dbReference>
<dbReference type="GO" id="GO:0009190">
    <property type="term" value="P:cyclic nucleotide biosynthetic process"/>
    <property type="evidence" value="ECO:0007669"/>
    <property type="project" value="InterPro"/>
</dbReference>
<evidence type="ECO:0000313" key="2">
    <source>
        <dbReference type="EMBL" id="SVB25679.1"/>
    </source>
</evidence>
<sequence length="261" mass="29272">VSQILSDDSEKNQLDMIGMMLGKHMDGTVDTDTMIIKTQERLVNSLEHGIEYDGTVEESDNFLREHVWKKLPMVVMYVDIVGSTQMVLSLPEEKVAMLFSSFTQEMAILIEQNAGMVLKFVGDAVIGYFIDASNLLASDNAVTCAQSMIRVINEGINPVLAKSGYPELAVKIGVDFGKNMIVRYGSDKKTSHVDLLGPSMNVASKIQGLAKPQQILIGEDVYKKIHPTLQKKCKQEILSEAKWKYRYRNSDKLYPIYHYIG</sequence>
<organism evidence="2">
    <name type="scientific">marine metagenome</name>
    <dbReference type="NCBI Taxonomy" id="408172"/>
    <lineage>
        <taxon>unclassified sequences</taxon>
        <taxon>metagenomes</taxon>
        <taxon>ecological metagenomes</taxon>
    </lineage>
</organism>
<dbReference type="InterPro" id="IPR029787">
    <property type="entry name" value="Nucleotide_cyclase"/>
</dbReference>
<dbReference type="Pfam" id="PF00211">
    <property type="entry name" value="Guanylate_cyc"/>
    <property type="match status" value="1"/>
</dbReference>
<proteinExistence type="predicted"/>
<feature type="domain" description="Guanylate cyclase" evidence="1">
    <location>
        <begin position="74"/>
        <end position="207"/>
    </location>
</feature>
<dbReference type="GO" id="GO:0035556">
    <property type="term" value="P:intracellular signal transduction"/>
    <property type="evidence" value="ECO:0007669"/>
    <property type="project" value="InterPro"/>
</dbReference>
<gene>
    <name evidence="2" type="ORF">METZ01_LOCUS178533</name>
</gene>
<reference evidence="2" key="1">
    <citation type="submission" date="2018-05" db="EMBL/GenBank/DDBJ databases">
        <authorList>
            <person name="Lanie J.A."/>
            <person name="Ng W.-L."/>
            <person name="Kazmierczak K.M."/>
            <person name="Andrzejewski T.M."/>
            <person name="Davidsen T.M."/>
            <person name="Wayne K.J."/>
            <person name="Tettelin H."/>
            <person name="Glass J.I."/>
            <person name="Rusch D."/>
            <person name="Podicherti R."/>
            <person name="Tsui H.-C.T."/>
            <person name="Winkler M.E."/>
        </authorList>
    </citation>
    <scope>NUCLEOTIDE SEQUENCE</scope>
</reference>
<dbReference type="PANTHER" id="PTHR43081">
    <property type="entry name" value="ADENYLATE CYCLASE, TERMINAL-DIFFERENTIATION SPECIFIC-RELATED"/>
    <property type="match status" value="1"/>
</dbReference>
<feature type="non-terminal residue" evidence="2">
    <location>
        <position position="1"/>
    </location>
</feature>
<evidence type="ECO:0000259" key="1">
    <source>
        <dbReference type="PROSITE" id="PS50125"/>
    </source>
</evidence>
<dbReference type="InterPro" id="IPR001054">
    <property type="entry name" value="A/G_cyclase"/>
</dbReference>
<dbReference type="Gene3D" id="3.30.70.1230">
    <property type="entry name" value="Nucleotide cyclase"/>
    <property type="match status" value="1"/>
</dbReference>
<dbReference type="PANTHER" id="PTHR43081:SF1">
    <property type="entry name" value="ADENYLATE CYCLASE, TERMINAL-DIFFERENTIATION SPECIFIC"/>
    <property type="match status" value="1"/>
</dbReference>
<accession>A0A382CIK2</accession>
<dbReference type="SMART" id="SM00044">
    <property type="entry name" value="CYCc"/>
    <property type="match status" value="1"/>
</dbReference>
<dbReference type="CDD" id="cd07302">
    <property type="entry name" value="CHD"/>
    <property type="match status" value="1"/>
</dbReference>
<dbReference type="EMBL" id="UINC01034596">
    <property type="protein sequence ID" value="SVB25679.1"/>
    <property type="molecule type" value="Genomic_DNA"/>
</dbReference>
<dbReference type="AlphaFoldDB" id="A0A382CIK2"/>
<protein>
    <recommendedName>
        <fullName evidence="1">Guanylate cyclase domain-containing protein</fullName>
    </recommendedName>
</protein>